<sequence length="164" mass="18087">MMRPLTEAEIRAAIRNADADEIAEIGMPHDLILIDWDYLDFLSWRDPASSRRGIVIVENDGRAEGIVLRCTDPSRVSSGMCNICHTLQPGNQVALFTARRGGAKGKRGDSAGTYICADLSCHENVRLAHPLAPNEVRAPGQADMRLDGARTRMERFVERVLSEA</sequence>
<keyword evidence="3" id="KW-1185">Reference proteome</keyword>
<dbReference type="Pfam" id="PF16571">
    <property type="entry name" value="FBP_C"/>
    <property type="match status" value="1"/>
</dbReference>
<evidence type="ECO:0000259" key="1">
    <source>
        <dbReference type="Pfam" id="PF16571"/>
    </source>
</evidence>
<evidence type="ECO:0000313" key="2">
    <source>
        <dbReference type="EMBL" id="SJN46959.1"/>
    </source>
</evidence>
<name>A0A1R4KRT0_9MICO</name>
<accession>A0A1R4KRT0</accession>
<dbReference type="Proteomes" id="UP000196320">
    <property type="component" value="Unassembled WGS sequence"/>
</dbReference>
<dbReference type="EMBL" id="FUKO01000048">
    <property type="protein sequence ID" value="SJN46959.1"/>
    <property type="molecule type" value="Genomic_DNA"/>
</dbReference>
<feature type="domain" description="Elongation factor G-binding protein C-terminal treble-clef zinc-finger" evidence="1">
    <location>
        <begin position="9"/>
        <end position="160"/>
    </location>
</feature>
<organism evidence="2 3">
    <name type="scientific">Microbacterium esteraromaticum</name>
    <dbReference type="NCBI Taxonomy" id="57043"/>
    <lineage>
        <taxon>Bacteria</taxon>
        <taxon>Bacillati</taxon>
        <taxon>Actinomycetota</taxon>
        <taxon>Actinomycetes</taxon>
        <taxon>Micrococcales</taxon>
        <taxon>Microbacteriaceae</taxon>
        <taxon>Microbacterium</taxon>
    </lineage>
</organism>
<gene>
    <name evidence="2" type="ORF">FM104_15505</name>
</gene>
<proteinExistence type="predicted"/>
<protein>
    <recommendedName>
        <fullName evidence="1">Elongation factor G-binding protein C-terminal treble-clef zinc-finger domain-containing protein</fullName>
    </recommendedName>
</protein>
<dbReference type="InterPro" id="IPR032330">
    <property type="entry name" value="EF-G-binding_C"/>
</dbReference>
<dbReference type="AlphaFoldDB" id="A0A1R4KRT0"/>
<evidence type="ECO:0000313" key="3">
    <source>
        <dbReference type="Proteomes" id="UP000196320"/>
    </source>
</evidence>
<reference evidence="2 3" key="1">
    <citation type="submission" date="2017-02" db="EMBL/GenBank/DDBJ databases">
        <authorList>
            <person name="Peterson S.W."/>
        </authorList>
    </citation>
    <scope>NUCLEOTIDE SEQUENCE [LARGE SCALE GENOMIC DNA]</scope>
    <source>
        <strain evidence="2 3">B Mb 05.01</strain>
    </source>
</reference>